<proteinExistence type="predicted"/>
<evidence type="ECO:0000313" key="3">
    <source>
        <dbReference type="Proteomes" id="UP000583752"/>
    </source>
</evidence>
<dbReference type="Proteomes" id="UP000583752">
    <property type="component" value="Unassembled WGS sequence"/>
</dbReference>
<dbReference type="EMBL" id="JABBGG010000001">
    <property type="protein sequence ID" value="NML59918.1"/>
    <property type="molecule type" value="Genomic_DNA"/>
</dbReference>
<feature type="region of interest" description="Disordered" evidence="1">
    <location>
        <begin position="38"/>
        <end position="65"/>
    </location>
</feature>
<evidence type="ECO:0000256" key="1">
    <source>
        <dbReference type="SAM" id="MobiDB-lite"/>
    </source>
</evidence>
<organism evidence="2 3">
    <name type="scientific">Massilia polaris</name>
    <dbReference type="NCBI Taxonomy" id="2728846"/>
    <lineage>
        <taxon>Bacteria</taxon>
        <taxon>Pseudomonadati</taxon>
        <taxon>Pseudomonadota</taxon>
        <taxon>Betaproteobacteria</taxon>
        <taxon>Burkholderiales</taxon>
        <taxon>Oxalobacteraceae</taxon>
        <taxon>Telluria group</taxon>
        <taxon>Massilia</taxon>
    </lineage>
</organism>
<dbReference type="RefSeq" id="WP_169463605.1">
    <property type="nucleotide sequence ID" value="NZ_JABBGG010000001.1"/>
</dbReference>
<accession>A0A848HN11</accession>
<gene>
    <name evidence="2" type="ORF">HHL21_02225</name>
</gene>
<dbReference type="AlphaFoldDB" id="A0A848HN11"/>
<keyword evidence="3" id="KW-1185">Reference proteome</keyword>
<comment type="caution">
    <text evidence="2">The sequence shown here is derived from an EMBL/GenBank/DDBJ whole genome shotgun (WGS) entry which is preliminary data.</text>
</comment>
<protein>
    <submittedName>
        <fullName evidence="2">Uncharacterized protein</fullName>
    </submittedName>
</protein>
<reference evidence="2 3" key="1">
    <citation type="submission" date="2020-04" db="EMBL/GenBank/DDBJ databases">
        <title>Massilia sp. RP-1-19 isolated from soil.</title>
        <authorList>
            <person name="Dahal R.H."/>
        </authorList>
    </citation>
    <scope>NUCLEOTIDE SEQUENCE [LARGE SCALE GENOMIC DNA]</scope>
    <source>
        <strain evidence="2 3">RP-1-19</strain>
    </source>
</reference>
<sequence length="116" mass="12265">MATQMIRIFDRYADAEAARDALLAAGYSRDSVRVSVRDDEAGPVQGNFTVGNATEAPGGMGEGHHAYARNYENVAQRGLCMVVLDAVDGPEAAAAAELMNRFGGRAIDKLAPPSTH</sequence>
<evidence type="ECO:0000313" key="2">
    <source>
        <dbReference type="EMBL" id="NML59918.1"/>
    </source>
</evidence>
<name>A0A848HN11_9BURK</name>